<evidence type="ECO:0000313" key="3">
    <source>
        <dbReference type="Proteomes" id="UP000291469"/>
    </source>
</evidence>
<name>A0A411YKM5_9ACTN</name>
<gene>
    <name evidence="2" type="ORF">ER308_20885</name>
</gene>
<proteinExistence type="predicted"/>
<dbReference type="InterPro" id="IPR006119">
    <property type="entry name" value="Resolv_N"/>
</dbReference>
<organism evidence="2 3">
    <name type="scientific">Egibacter rhizosphaerae</name>
    <dbReference type="NCBI Taxonomy" id="1670831"/>
    <lineage>
        <taxon>Bacteria</taxon>
        <taxon>Bacillati</taxon>
        <taxon>Actinomycetota</taxon>
        <taxon>Nitriliruptoria</taxon>
        <taxon>Egibacterales</taxon>
        <taxon>Egibacteraceae</taxon>
        <taxon>Egibacter</taxon>
    </lineage>
</organism>
<dbReference type="Pfam" id="PF00239">
    <property type="entry name" value="Resolvase"/>
    <property type="match status" value="1"/>
</dbReference>
<dbReference type="PROSITE" id="PS51736">
    <property type="entry name" value="RECOMBINASES_3"/>
    <property type="match status" value="1"/>
</dbReference>
<dbReference type="AlphaFoldDB" id="A0A411YKM5"/>
<dbReference type="EMBL" id="CP036402">
    <property type="protein sequence ID" value="QBI21769.1"/>
    <property type="molecule type" value="Genomic_DNA"/>
</dbReference>
<dbReference type="OrthoDB" id="3405463at2"/>
<protein>
    <submittedName>
        <fullName evidence="2">Recombinase family protein</fullName>
    </submittedName>
</protein>
<dbReference type="GO" id="GO:0003677">
    <property type="term" value="F:DNA binding"/>
    <property type="evidence" value="ECO:0007669"/>
    <property type="project" value="InterPro"/>
</dbReference>
<reference evidence="2 3" key="1">
    <citation type="submission" date="2019-01" db="EMBL/GenBank/DDBJ databases">
        <title>Egibacter rhizosphaerae EGI 80759T.</title>
        <authorList>
            <person name="Chen D.-D."/>
            <person name="Tian Y."/>
            <person name="Jiao J.-Y."/>
            <person name="Zhang X.-T."/>
            <person name="Zhang Y.-G."/>
            <person name="Zhang Y."/>
            <person name="Xiao M."/>
            <person name="Shu W.-S."/>
            <person name="Li W.-J."/>
        </authorList>
    </citation>
    <scope>NUCLEOTIDE SEQUENCE [LARGE SCALE GENOMIC DNA]</scope>
    <source>
        <strain evidence="2 3">EGI 80759</strain>
    </source>
</reference>
<accession>A0A411YKM5</accession>
<evidence type="ECO:0000313" key="2">
    <source>
        <dbReference type="EMBL" id="QBI21769.1"/>
    </source>
</evidence>
<dbReference type="GO" id="GO:0000150">
    <property type="term" value="F:DNA strand exchange activity"/>
    <property type="evidence" value="ECO:0007669"/>
    <property type="project" value="InterPro"/>
</dbReference>
<keyword evidence="3" id="KW-1185">Reference proteome</keyword>
<sequence>MTVYGYSRVSTEEQAGSGLGLAAQREAIDAEATRRGWTVEHVTDAGVSGS</sequence>
<dbReference type="SUPFAM" id="SSF53041">
    <property type="entry name" value="Resolvase-like"/>
    <property type="match status" value="1"/>
</dbReference>
<dbReference type="InterPro" id="IPR036162">
    <property type="entry name" value="Resolvase-like_N_sf"/>
</dbReference>
<evidence type="ECO:0000259" key="1">
    <source>
        <dbReference type="PROSITE" id="PS51736"/>
    </source>
</evidence>
<dbReference type="Gene3D" id="3.40.50.1390">
    <property type="entry name" value="Resolvase, N-terminal catalytic domain"/>
    <property type="match status" value="1"/>
</dbReference>
<feature type="domain" description="Resolvase/invertase-type recombinase catalytic" evidence="1">
    <location>
        <begin position="2"/>
        <end position="50"/>
    </location>
</feature>
<dbReference type="KEGG" id="erz:ER308_20885"/>
<dbReference type="Proteomes" id="UP000291469">
    <property type="component" value="Chromosome"/>
</dbReference>